<accession>A0A7J6GFV1</accession>
<organism evidence="2 3">
    <name type="scientific">Cannabis sativa</name>
    <name type="common">Hemp</name>
    <name type="synonym">Marijuana</name>
    <dbReference type="NCBI Taxonomy" id="3483"/>
    <lineage>
        <taxon>Eukaryota</taxon>
        <taxon>Viridiplantae</taxon>
        <taxon>Streptophyta</taxon>
        <taxon>Embryophyta</taxon>
        <taxon>Tracheophyta</taxon>
        <taxon>Spermatophyta</taxon>
        <taxon>Magnoliopsida</taxon>
        <taxon>eudicotyledons</taxon>
        <taxon>Gunneridae</taxon>
        <taxon>Pentapetalae</taxon>
        <taxon>rosids</taxon>
        <taxon>fabids</taxon>
        <taxon>Rosales</taxon>
        <taxon>Cannabaceae</taxon>
        <taxon>Cannabis</taxon>
    </lineage>
</organism>
<dbReference type="AlphaFoldDB" id="A0A7J6GFV1"/>
<dbReference type="Proteomes" id="UP000525078">
    <property type="component" value="Unassembled WGS sequence"/>
</dbReference>
<protein>
    <recommendedName>
        <fullName evidence="1">Ycf2 N-terminal domain-containing protein</fullName>
    </recommendedName>
</protein>
<comment type="caution">
    <text evidence="2">The sequence shown here is derived from an EMBL/GenBank/DDBJ whole genome shotgun (WGS) entry which is preliminary data.</text>
</comment>
<dbReference type="Pfam" id="PF05695">
    <property type="entry name" value="Ycf2"/>
    <property type="match status" value="1"/>
</dbReference>
<dbReference type="InterPro" id="IPR056777">
    <property type="entry name" value="Ycf2_N"/>
</dbReference>
<proteinExistence type="predicted"/>
<gene>
    <name evidence="2" type="ORF">F8388_008960</name>
</gene>
<name>A0A7J6GFV1_CANSA</name>
<feature type="domain" description="Ycf2 N-terminal" evidence="1">
    <location>
        <begin position="1"/>
        <end position="42"/>
    </location>
</feature>
<evidence type="ECO:0000259" key="1">
    <source>
        <dbReference type="Pfam" id="PF05695"/>
    </source>
</evidence>
<dbReference type="EMBL" id="JAATIP010000059">
    <property type="protein sequence ID" value="KAF4381784.1"/>
    <property type="molecule type" value="Genomic_DNA"/>
</dbReference>
<evidence type="ECO:0000313" key="2">
    <source>
        <dbReference type="EMBL" id="KAF4381784.1"/>
    </source>
</evidence>
<evidence type="ECO:0000313" key="3">
    <source>
        <dbReference type="Proteomes" id="UP000525078"/>
    </source>
</evidence>
<sequence length="239" mass="27579">MNRDPNAYRYKWSNGSKNLQEHLEHFISEQKSQMIHIVKYTHSEFHSNQMIRCCQYISWQQKCIVLSPRSHTSPSSSKALTLADLALSESRRSFDEKKGIKKVRSLNGSNTSNHTRHGVTHKHNRLQVQLLHQPDQVVSKTLVRRVFHRIKEATAANPPSDLRQRLHLRRPLSVPRELGLCPGARSEERLWQVSLIVFGFEKNVEVVVVGSCGFVEVDGGDARRRRRRRRSASGPYKVE</sequence>
<reference evidence="2 3" key="1">
    <citation type="journal article" date="2020" name="bioRxiv">
        <title>Sequence and annotation of 42 cannabis genomes reveals extensive copy number variation in cannabinoid synthesis and pathogen resistance genes.</title>
        <authorList>
            <person name="Mckernan K.J."/>
            <person name="Helbert Y."/>
            <person name="Kane L.T."/>
            <person name="Ebling H."/>
            <person name="Zhang L."/>
            <person name="Liu B."/>
            <person name="Eaton Z."/>
            <person name="Mclaughlin S."/>
            <person name="Kingan S."/>
            <person name="Baybayan P."/>
            <person name="Concepcion G."/>
            <person name="Jordan M."/>
            <person name="Riva A."/>
            <person name="Barbazuk W."/>
            <person name="Harkins T."/>
        </authorList>
    </citation>
    <scope>NUCLEOTIDE SEQUENCE [LARGE SCALE GENOMIC DNA]</scope>
    <source>
        <strain evidence="3">cv. Jamaican Lion 4</strain>
        <tissue evidence="2">Leaf</tissue>
    </source>
</reference>